<accession>A0ABS4BJU6</accession>
<reference evidence="9 10" key="1">
    <citation type="submission" date="2021-04" db="EMBL/GenBank/DDBJ databases">
        <title>Whole genome sequence of Jiella sp. KSK16Y-1.</title>
        <authorList>
            <person name="Tuo L."/>
        </authorList>
    </citation>
    <scope>NUCLEOTIDE SEQUENCE [LARGE SCALE GENOMIC DNA]</scope>
    <source>
        <strain evidence="9 10">KSK16Y-1</strain>
    </source>
</reference>
<proteinExistence type="inferred from homology"/>
<dbReference type="PANTHER" id="PTHR43742:SF10">
    <property type="entry name" value="TRIMETHYLAMINE-N-OXIDE REDUCTASE 2"/>
    <property type="match status" value="1"/>
</dbReference>
<dbReference type="Gene3D" id="3.40.228.10">
    <property type="entry name" value="Dimethylsulfoxide Reductase, domain 2"/>
    <property type="match status" value="1"/>
</dbReference>
<comment type="cofactor">
    <cofactor evidence="1">
        <name>Mo-bis(molybdopterin guanine dinucleotide)</name>
        <dbReference type="ChEBI" id="CHEBI:60539"/>
    </cofactor>
</comment>
<evidence type="ECO:0000313" key="9">
    <source>
        <dbReference type="EMBL" id="MBP0617021.1"/>
    </source>
</evidence>
<dbReference type="SUPFAM" id="SSF53706">
    <property type="entry name" value="Formate dehydrogenase/DMSO reductase, domains 1-3"/>
    <property type="match status" value="1"/>
</dbReference>
<feature type="domain" description="Molybdopterin oxidoreductase" evidence="6">
    <location>
        <begin position="77"/>
        <end position="529"/>
    </location>
</feature>
<dbReference type="Proteomes" id="UP000678276">
    <property type="component" value="Unassembled WGS sequence"/>
</dbReference>
<organism evidence="9 10">
    <name type="scientific">Jiella mangrovi</name>
    <dbReference type="NCBI Taxonomy" id="2821407"/>
    <lineage>
        <taxon>Bacteria</taxon>
        <taxon>Pseudomonadati</taxon>
        <taxon>Pseudomonadota</taxon>
        <taxon>Alphaproteobacteria</taxon>
        <taxon>Hyphomicrobiales</taxon>
        <taxon>Aurantimonadaceae</taxon>
        <taxon>Jiella</taxon>
    </lineage>
</organism>
<dbReference type="Pfam" id="PF18364">
    <property type="entry name" value="Molybdopterin_N"/>
    <property type="match status" value="1"/>
</dbReference>
<dbReference type="SUPFAM" id="SSF50692">
    <property type="entry name" value="ADC-like"/>
    <property type="match status" value="1"/>
</dbReference>
<evidence type="ECO:0000256" key="5">
    <source>
        <dbReference type="ARBA" id="ARBA00023002"/>
    </source>
</evidence>
<feature type="domain" description="Molybdopterin dinucleotide-binding" evidence="7">
    <location>
        <begin position="644"/>
        <end position="759"/>
    </location>
</feature>
<keyword evidence="5" id="KW-0560">Oxidoreductase</keyword>
<keyword evidence="10" id="KW-1185">Reference proteome</keyword>
<evidence type="ECO:0000256" key="3">
    <source>
        <dbReference type="ARBA" id="ARBA00022505"/>
    </source>
</evidence>
<dbReference type="EMBL" id="JAGJCF010000013">
    <property type="protein sequence ID" value="MBP0617021.1"/>
    <property type="molecule type" value="Genomic_DNA"/>
</dbReference>
<dbReference type="Pfam" id="PF00384">
    <property type="entry name" value="Molybdopterin"/>
    <property type="match status" value="1"/>
</dbReference>
<evidence type="ECO:0000256" key="1">
    <source>
        <dbReference type="ARBA" id="ARBA00001942"/>
    </source>
</evidence>
<dbReference type="InterPro" id="IPR050612">
    <property type="entry name" value="Prok_Mopterin_Oxidored"/>
</dbReference>
<sequence>MLYPSVLSTETSSTLVQRPGSFTLPSKTALPLSASHWGAFRAEVKNGAVARVLPFEHDPRPSRMNEAWPEMLNSPLRVLRPVVRKGWLEGDGGAARGEDSYVEMDWERVLDLTAAEIARVRTFAGNQGLFAGSYGWSSAGRLHHARTLVRRFFASVGGFVDQETNYSYGAAMAFLPRVLGVNDGVGASVTSLSTIRDHCDVFLAFGGIPAKNWEIQSGGIGEHRFDTFMRDATSRARMINISPYRKDVEDAFAVEWLAIRPNTDAALMMALTRIIVAENRHDQSFLDRYTSGAERYLAYLSGSTDGVEKSAEWASAITGIEADTIRDLALSLPGKRVMVAANWSLQRARHGEQPFWAAIGLAAVLGQIGLPGGGFAFGYGSSNAMGNPPYGTPLTGLPSLPNPTGIAIPVARVADMLLNPGATYRYAGGTHTYPDIRLVYWAGGNPFHHHQDLNRLRAAFRRPETIVVNESYWTATARHADIVLPATVTLERDDIGGASRDRYLLAMHKLVEPAGEARNDYRIFTDLAARLGVEDVFTEGRSEADWLGWAFETITDRLRRRGITPPSFEEFWQTGYFEMPEPGEPHVMFEGYRQDPAEARVDTPSGKIELFSDSVAAEPGQPGHPVWLDPEEWLGSAKTSVFPLHLLSPQPDRKLHGQMDFSSYSRGGKIRERECVRLNPDDANARGVEDGADVRIFNDRGSCLAVAKYDAGVLAGVALLPTGATYDPDGRSDRNSNPNVLTRDVGTSELGQGCAAQSCLVEIERLDRPLPELRVSRPPVIHPAGN</sequence>
<dbReference type="PANTHER" id="PTHR43742">
    <property type="entry name" value="TRIMETHYLAMINE-N-OXIDE REDUCTASE"/>
    <property type="match status" value="1"/>
</dbReference>
<dbReference type="InterPro" id="IPR006656">
    <property type="entry name" value="Mopterin_OxRdtase"/>
</dbReference>
<gene>
    <name evidence="9" type="ORF">J6595_15645</name>
</gene>
<comment type="caution">
    <text evidence="9">The sequence shown here is derived from an EMBL/GenBank/DDBJ whole genome shotgun (WGS) entry which is preliminary data.</text>
</comment>
<evidence type="ECO:0000259" key="7">
    <source>
        <dbReference type="Pfam" id="PF01568"/>
    </source>
</evidence>
<dbReference type="Gene3D" id="3.90.55.10">
    <property type="entry name" value="Dimethylsulfoxide Reductase, domain 3"/>
    <property type="match status" value="1"/>
</dbReference>
<evidence type="ECO:0000256" key="2">
    <source>
        <dbReference type="ARBA" id="ARBA00010312"/>
    </source>
</evidence>
<dbReference type="Pfam" id="PF01568">
    <property type="entry name" value="Molydop_binding"/>
    <property type="match status" value="1"/>
</dbReference>
<dbReference type="Gene3D" id="3.40.50.740">
    <property type="match status" value="1"/>
</dbReference>
<feature type="domain" description="Molybdopterin oxidoreductase N-terminal" evidence="8">
    <location>
        <begin position="33"/>
        <end position="71"/>
    </location>
</feature>
<dbReference type="InterPro" id="IPR041460">
    <property type="entry name" value="Molybdopterin_N"/>
</dbReference>
<keyword evidence="3" id="KW-0500">Molybdenum</keyword>
<evidence type="ECO:0000256" key="4">
    <source>
        <dbReference type="ARBA" id="ARBA00022723"/>
    </source>
</evidence>
<dbReference type="Gene3D" id="2.40.40.20">
    <property type="match status" value="1"/>
</dbReference>
<dbReference type="InterPro" id="IPR009010">
    <property type="entry name" value="Asp_de-COase-like_dom_sf"/>
</dbReference>
<comment type="similarity">
    <text evidence="2">Belongs to the prokaryotic molybdopterin-containing oxidoreductase family.</text>
</comment>
<dbReference type="InterPro" id="IPR006657">
    <property type="entry name" value="MoPterin_dinucl-bd_dom"/>
</dbReference>
<evidence type="ECO:0000259" key="8">
    <source>
        <dbReference type="Pfam" id="PF18364"/>
    </source>
</evidence>
<evidence type="ECO:0000259" key="6">
    <source>
        <dbReference type="Pfam" id="PF00384"/>
    </source>
</evidence>
<evidence type="ECO:0000313" key="10">
    <source>
        <dbReference type="Proteomes" id="UP000678276"/>
    </source>
</evidence>
<protein>
    <submittedName>
        <fullName evidence="9">Molybdopterin-dependent oxidoreductase</fullName>
    </submittedName>
</protein>
<name>A0ABS4BJU6_9HYPH</name>
<keyword evidence="4" id="KW-0479">Metal-binding</keyword>